<dbReference type="EMBL" id="PYNF01000005">
    <property type="protein sequence ID" value="PSU99577.1"/>
    <property type="molecule type" value="Genomic_DNA"/>
</dbReference>
<dbReference type="RefSeq" id="WP_036794606.1">
    <property type="nucleotide sequence ID" value="NZ_LN794352.1"/>
</dbReference>
<protein>
    <submittedName>
        <fullName evidence="1">Uncharacterized protein</fullName>
    </submittedName>
</protein>
<dbReference type="AlphaFoldDB" id="A0A0B7JB35"/>
<dbReference type="InterPro" id="IPR027405">
    <property type="entry name" value="YidB-like"/>
</dbReference>
<reference evidence="1 2" key="1">
    <citation type="submission" date="2018-01" db="EMBL/GenBank/DDBJ databases">
        <title>Whole genome sequencing of Histamine producing bacteria.</title>
        <authorList>
            <person name="Butler K."/>
        </authorList>
    </citation>
    <scope>NUCLEOTIDE SEQUENCE [LARGE SCALE GENOMIC DNA]</scope>
    <source>
        <strain evidence="1 2">FS-7.2</strain>
    </source>
</reference>
<sequence>MDINQLLRVGAQLFSQSQANTTGLNENTITSALSHLFGGDSDGKGIDLQNIIQSLNGAGLANIAASWLGNGNNEAISATDIGNIFNQDQLSNFANEVKLPQSEAITGLQETLPGMIDKASPNGDIAGELFQAVGGMDGLLNIASNIFGKK</sequence>
<organism evidence="1 2">
    <name type="scientific">Photobacterium kishitanii</name>
    <dbReference type="NCBI Taxonomy" id="318456"/>
    <lineage>
        <taxon>Bacteria</taxon>
        <taxon>Pseudomonadati</taxon>
        <taxon>Pseudomonadota</taxon>
        <taxon>Gammaproteobacteria</taxon>
        <taxon>Vibrionales</taxon>
        <taxon>Vibrionaceae</taxon>
        <taxon>Photobacterium</taxon>
    </lineage>
</organism>
<dbReference type="Pfam" id="PF20159">
    <property type="entry name" value="YidB"/>
    <property type="match status" value="1"/>
</dbReference>
<accession>A0A0B7JB35</accession>
<proteinExistence type="predicted"/>
<dbReference type="eggNOG" id="COG3753">
    <property type="taxonomic scope" value="Bacteria"/>
</dbReference>
<dbReference type="SUPFAM" id="SSF140804">
    <property type="entry name" value="YidB-like"/>
    <property type="match status" value="1"/>
</dbReference>
<dbReference type="Proteomes" id="UP000241426">
    <property type="component" value="Unassembled WGS sequence"/>
</dbReference>
<name>A0A0B7JB35_9GAMM</name>
<evidence type="ECO:0000313" key="2">
    <source>
        <dbReference type="Proteomes" id="UP000241426"/>
    </source>
</evidence>
<gene>
    <name evidence="1" type="ORF">C9J27_08015</name>
</gene>
<evidence type="ECO:0000313" key="1">
    <source>
        <dbReference type="EMBL" id="PSU99577.1"/>
    </source>
</evidence>
<dbReference type="InterPro" id="IPR045372">
    <property type="entry name" value="YidB"/>
</dbReference>
<accession>A0A2T3KJC2</accession>
<dbReference type="Gene3D" id="1.10.10.690">
    <property type="entry name" value="YidB-like"/>
    <property type="match status" value="1"/>
</dbReference>
<dbReference type="GeneID" id="29944508"/>
<comment type="caution">
    <text evidence="1">The sequence shown here is derived from an EMBL/GenBank/DDBJ whole genome shotgun (WGS) entry which is preliminary data.</text>
</comment>